<comment type="caution">
    <text evidence="2">The sequence shown here is derived from an EMBL/GenBank/DDBJ whole genome shotgun (WGS) entry which is preliminary data.</text>
</comment>
<evidence type="ECO:0000313" key="2">
    <source>
        <dbReference type="EMBL" id="PJF19299.1"/>
    </source>
</evidence>
<dbReference type="EMBL" id="MTSL01000067">
    <property type="protein sequence ID" value="PJF19299.1"/>
    <property type="molecule type" value="Genomic_DNA"/>
</dbReference>
<proteinExistence type="predicted"/>
<dbReference type="Proteomes" id="UP000240830">
    <property type="component" value="Unassembled WGS sequence"/>
</dbReference>
<evidence type="ECO:0000313" key="3">
    <source>
        <dbReference type="Proteomes" id="UP000240830"/>
    </source>
</evidence>
<keyword evidence="3" id="KW-1185">Reference proteome</keyword>
<sequence length="286" mass="31807">MFTLACRLMLTILCLLNLSDAVRFGNVYSNTDGAAKYVKEQNSTQVVLARERNKWISRETFSLTLRLENECVICEKERGVSVKLIRDRKDSILLTGKRLMVGDIVVVSSDCSFLDSACRYRNATPESIQDVIRRDPSRRSVYAFVILDEPIQTGKDTKSLQFGKMCGTLNSADIKLLTPTRITGFLINQPSQLINAVLVSAARGLSVQNAPDCRTEYISKDGAQGMSGETNSFFRRANIKSGDILVIVCSDVANYFDNANGPFTLAKLRSKAAEQDDFFVFPIIDV</sequence>
<dbReference type="AlphaFoldDB" id="A0A2H9TNJ7"/>
<protein>
    <submittedName>
        <fullName evidence="2">Uncharacterized protein</fullName>
    </submittedName>
</protein>
<name>A0A2H9TNJ7_9FUNG</name>
<accession>A0A2H9TNJ7</accession>
<organism evidence="2 3">
    <name type="scientific">Paramicrosporidium saccamoebae</name>
    <dbReference type="NCBI Taxonomy" id="1246581"/>
    <lineage>
        <taxon>Eukaryota</taxon>
        <taxon>Fungi</taxon>
        <taxon>Fungi incertae sedis</taxon>
        <taxon>Cryptomycota</taxon>
        <taxon>Cryptomycota incertae sedis</taxon>
        <taxon>Paramicrosporidium</taxon>
    </lineage>
</organism>
<feature type="chain" id="PRO_5014167864" evidence="1">
    <location>
        <begin position="22"/>
        <end position="286"/>
    </location>
</feature>
<evidence type="ECO:0000256" key="1">
    <source>
        <dbReference type="SAM" id="SignalP"/>
    </source>
</evidence>
<keyword evidence="1" id="KW-0732">Signal</keyword>
<feature type="signal peptide" evidence="1">
    <location>
        <begin position="1"/>
        <end position="21"/>
    </location>
</feature>
<gene>
    <name evidence="2" type="ORF">PSACC_00886</name>
</gene>
<reference evidence="2 3" key="1">
    <citation type="submission" date="2016-10" db="EMBL/GenBank/DDBJ databases">
        <title>The genome of Paramicrosporidium saccamoebae is the missing link in understanding Cryptomycota and Microsporidia evolution.</title>
        <authorList>
            <person name="Quandt C.A."/>
            <person name="Beaudet D."/>
            <person name="Corsaro D."/>
            <person name="Michel R."/>
            <person name="Corradi N."/>
            <person name="James T."/>
        </authorList>
    </citation>
    <scope>NUCLEOTIDE SEQUENCE [LARGE SCALE GENOMIC DNA]</scope>
    <source>
        <strain evidence="2 3">KSL3</strain>
    </source>
</reference>